<dbReference type="EMBL" id="JBFNQN010000012">
    <property type="protein sequence ID" value="MEW9266501.1"/>
    <property type="molecule type" value="Genomic_DNA"/>
</dbReference>
<gene>
    <name evidence="2" type="ORF">AB1207_17250</name>
</gene>
<proteinExistence type="predicted"/>
<reference evidence="2 3" key="1">
    <citation type="submission" date="2024-07" db="EMBL/GenBank/DDBJ databases">
        <authorList>
            <person name="Thanompreechachai J."/>
            <person name="Duangmal K."/>
        </authorList>
    </citation>
    <scope>NUCLEOTIDE SEQUENCE [LARGE SCALE GENOMIC DNA]</scope>
    <source>
        <strain evidence="2 3">KCTC 19886</strain>
    </source>
</reference>
<keyword evidence="3" id="KW-1185">Reference proteome</keyword>
<evidence type="ECO:0000256" key="1">
    <source>
        <dbReference type="SAM" id="Phobius"/>
    </source>
</evidence>
<accession>A0ABV3PA20</accession>
<organism evidence="2 3">
    <name type="scientific">Kineococcus endophyticus</name>
    <dbReference type="NCBI Taxonomy" id="1181883"/>
    <lineage>
        <taxon>Bacteria</taxon>
        <taxon>Bacillati</taxon>
        <taxon>Actinomycetota</taxon>
        <taxon>Actinomycetes</taxon>
        <taxon>Kineosporiales</taxon>
        <taxon>Kineosporiaceae</taxon>
        <taxon>Kineococcus</taxon>
    </lineage>
</organism>
<evidence type="ECO:0000313" key="2">
    <source>
        <dbReference type="EMBL" id="MEW9266501.1"/>
    </source>
</evidence>
<comment type="caution">
    <text evidence="2">The sequence shown here is derived from an EMBL/GenBank/DDBJ whole genome shotgun (WGS) entry which is preliminary data.</text>
</comment>
<keyword evidence="1" id="KW-0812">Transmembrane</keyword>
<dbReference type="RefSeq" id="WP_367639640.1">
    <property type="nucleotide sequence ID" value="NZ_JBFNQN010000012.1"/>
</dbReference>
<keyword evidence="1" id="KW-1133">Transmembrane helix</keyword>
<keyword evidence="1" id="KW-0472">Membrane</keyword>
<evidence type="ECO:0000313" key="3">
    <source>
        <dbReference type="Proteomes" id="UP001555826"/>
    </source>
</evidence>
<sequence>MNTETHNPFSDALRAELHAAAGPVQNSAAFIAEATGRGRTRLRRQRRTRWGVGALTAVLLTGGAVGGAHLLDPTPLELSVADPAPGQHDPVPTPLQTLQGGEVEVDPAVTSAAAATFDEVVESHLPGWSAGRNAEGWRARSQTVLMWKASNTATSPAVTLGIDIDRSAPQALKATGEVCTGEVTCSQEELPDGNVLTVGTHRTLVQLGSMPEPARPVEPYASLRLPDGRSISATASIAAPDIPVDSVYPADSQATTDALRAIVTDPRLQAVTIPAPPQ</sequence>
<name>A0ABV3PA20_9ACTN</name>
<dbReference type="Proteomes" id="UP001555826">
    <property type="component" value="Unassembled WGS sequence"/>
</dbReference>
<feature type="transmembrane region" description="Helical" evidence="1">
    <location>
        <begin position="50"/>
        <end position="71"/>
    </location>
</feature>
<protein>
    <submittedName>
        <fullName evidence="2">Uncharacterized protein</fullName>
    </submittedName>
</protein>